<dbReference type="OrthoDB" id="5121955at2759"/>
<dbReference type="STRING" id="342668.A0A1B8G7H8"/>
<accession>A0A1B8G7H8</accession>
<evidence type="ECO:0000259" key="2">
    <source>
        <dbReference type="SMART" id="SM00906"/>
    </source>
</evidence>
<dbReference type="Pfam" id="PF04082">
    <property type="entry name" value="Fungal_trans"/>
    <property type="match status" value="1"/>
</dbReference>
<dbReference type="CDD" id="cd12148">
    <property type="entry name" value="fungal_TF_MHR"/>
    <property type="match status" value="1"/>
</dbReference>
<keyword evidence="1" id="KW-0539">Nucleus</keyword>
<dbReference type="InterPro" id="IPR052761">
    <property type="entry name" value="Fungal_Detox/Toxin_TFs"/>
</dbReference>
<evidence type="ECO:0000313" key="4">
    <source>
        <dbReference type="Proteomes" id="UP000091956"/>
    </source>
</evidence>
<evidence type="ECO:0000313" key="3">
    <source>
        <dbReference type="EMBL" id="OBT91771.1"/>
    </source>
</evidence>
<dbReference type="InterPro" id="IPR007219">
    <property type="entry name" value="XnlR_reg_dom"/>
</dbReference>
<name>A0A1B8G7H8_9PEZI</name>
<dbReference type="Proteomes" id="UP000091956">
    <property type="component" value="Unassembled WGS sequence"/>
</dbReference>
<dbReference type="GeneID" id="28842708"/>
<dbReference type="GO" id="GO:0008270">
    <property type="term" value="F:zinc ion binding"/>
    <property type="evidence" value="ECO:0007669"/>
    <property type="project" value="InterPro"/>
</dbReference>
<dbReference type="EMBL" id="KV460280">
    <property type="protein sequence ID" value="OBT91771.1"/>
    <property type="molecule type" value="Genomic_DNA"/>
</dbReference>
<reference evidence="4" key="2">
    <citation type="journal article" date="2018" name="Nat. Commun.">
        <title>Extreme sensitivity to ultraviolet light in the fungal pathogen causing white-nose syndrome of bats.</title>
        <authorList>
            <person name="Palmer J.M."/>
            <person name="Drees K.P."/>
            <person name="Foster J.T."/>
            <person name="Lindner D.L."/>
        </authorList>
    </citation>
    <scope>NUCLEOTIDE SEQUENCE [LARGE SCALE GENOMIC DNA]</scope>
    <source>
        <strain evidence="4">UAMH 10579</strain>
    </source>
</reference>
<protein>
    <recommendedName>
        <fullName evidence="2">Xylanolytic transcriptional activator regulatory domain-containing protein</fullName>
    </recommendedName>
</protein>
<dbReference type="AlphaFoldDB" id="A0A1B8G7H8"/>
<proteinExistence type="predicted"/>
<dbReference type="SMART" id="SM00906">
    <property type="entry name" value="Fungal_trans"/>
    <property type="match status" value="1"/>
</dbReference>
<dbReference type="GO" id="GO:0003677">
    <property type="term" value="F:DNA binding"/>
    <property type="evidence" value="ECO:0007669"/>
    <property type="project" value="InterPro"/>
</dbReference>
<gene>
    <name evidence="3" type="ORF">VE01_09322</name>
</gene>
<evidence type="ECO:0000256" key="1">
    <source>
        <dbReference type="ARBA" id="ARBA00023242"/>
    </source>
</evidence>
<keyword evidence="4" id="KW-1185">Reference proteome</keyword>
<dbReference type="RefSeq" id="XP_018125504.1">
    <property type="nucleotide sequence ID" value="XM_018278736.1"/>
</dbReference>
<organism evidence="3 4">
    <name type="scientific">Pseudogymnoascus verrucosus</name>
    <dbReference type="NCBI Taxonomy" id="342668"/>
    <lineage>
        <taxon>Eukaryota</taxon>
        <taxon>Fungi</taxon>
        <taxon>Dikarya</taxon>
        <taxon>Ascomycota</taxon>
        <taxon>Pezizomycotina</taxon>
        <taxon>Leotiomycetes</taxon>
        <taxon>Thelebolales</taxon>
        <taxon>Thelebolaceae</taxon>
        <taxon>Pseudogymnoascus</taxon>
    </lineage>
</organism>
<dbReference type="PANTHER" id="PTHR47425:SF2">
    <property type="entry name" value="FARB-RELATED"/>
    <property type="match status" value="1"/>
</dbReference>
<feature type="domain" description="Xylanolytic transcriptional activator regulatory" evidence="2">
    <location>
        <begin position="125"/>
        <end position="202"/>
    </location>
</feature>
<sequence length="325" mass="37196">MQLELLKAYADFVYNQMPVLDLEELLLMVKYMDDKLDEQRIDSFAFENSGKKQISFLLFQAVLYAGLGYLSTKALTEAGFQSRSSAQKIFFNRVSLLYSFNTCDDRLSVIQSLLLMTLCSSTTEARHWLSLATSFSKSLGLNCDVSSSSLPLRKKHLRRRIWWTAFLRDRILALGLSGDSCRSFIINIDDCRIDLLSLEDFDLDENVLNPETISAVRMRTDAVLCVERLLLCWHSNDHPASSFSSRDTRLTMVSQPIFCSSLDEWQFPRREHPTTTTTSTPESITDISTPDFDEVIDIKTQSSSGSDVDREYVDFIEYLQEELVK</sequence>
<dbReference type="GO" id="GO:0006351">
    <property type="term" value="P:DNA-templated transcription"/>
    <property type="evidence" value="ECO:0007669"/>
    <property type="project" value="InterPro"/>
</dbReference>
<dbReference type="PANTHER" id="PTHR47425">
    <property type="entry name" value="FARB-RELATED"/>
    <property type="match status" value="1"/>
</dbReference>
<reference evidence="3 4" key="1">
    <citation type="submission" date="2016-03" db="EMBL/GenBank/DDBJ databases">
        <title>Comparative genomics of Pseudogymnoascus destructans, the fungus causing white-nose syndrome of bats.</title>
        <authorList>
            <person name="Palmer J.M."/>
            <person name="Drees K.P."/>
            <person name="Foster J.T."/>
            <person name="Lindner D.L."/>
        </authorList>
    </citation>
    <scope>NUCLEOTIDE SEQUENCE [LARGE SCALE GENOMIC DNA]</scope>
    <source>
        <strain evidence="3 4">UAMH 10579</strain>
    </source>
</reference>